<dbReference type="EMBL" id="DWXX01000076">
    <property type="protein sequence ID" value="HJB58853.1"/>
    <property type="molecule type" value="Genomic_DNA"/>
</dbReference>
<comment type="catalytic activity">
    <reaction evidence="4">
        <text>[protein]-peptidylproline (omega=180) = [protein]-peptidylproline (omega=0)</text>
        <dbReference type="Rhea" id="RHEA:16237"/>
        <dbReference type="Rhea" id="RHEA-COMP:10747"/>
        <dbReference type="Rhea" id="RHEA-COMP:10748"/>
        <dbReference type="ChEBI" id="CHEBI:83833"/>
        <dbReference type="ChEBI" id="CHEBI:83834"/>
        <dbReference type="EC" id="5.2.1.8"/>
    </reaction>
</comment>
<dbReference type="PRINTS" id="PR00153">
    <property type="entry name" value="CSAPPISMRASE"/>
</dbReference>
<dbReference type="PROSITE" id="PS51257">
    <property type="entry name" value="PROKAR_LIPOPROTEIN"/>
    <property type="match status" value="1"/>
</dbReference>
<keyword evidence="4" id="KW-0732">Signal</keyword>
<reference evidence="6" key="2">
    <citation type="submission" date="2021-04" db="EMBL/GenBank/DDBJ databases">
        <authorList>
            <person name="Gilroy R."/>
        </authorList>
    </citation>
    <scope>NUCLEOTIDE SEQUENCE</scope>
    <source>
        <strain evidence="6">ChiHjej9B8-13557</strain>
    </source>
</reference>
<evidence type="ECO:0000256" key="3">
    <source>
        <dbReference type="ARBA" id="ARBA00023235"/>
    </source>
</evidence>
<dbReference type="PROSITE" id="PS50072">
    <property type="entry name" value="CSA_PPIASE_2"/>
    <property type="match status" value="1"/>
</dbReference>
<name>A0A9D2MEY7_9FIRM</name>
<dbReference type="Pfam" id="PF00160">
    <property type="entry name" value="Pro_isomerase"/>
    <property type="match status" value="1"/>
</dbReference>
<dbReference type="EC" id="5.2.1.8" evidence="4"/>
<keyword evidence="3 4" id="KW-0413">Isomerase</keyword>
<keyword evidence="2 4" id="KW-0697">Rotamase</keyword>
<evidence type="ECO:0000259" key="5">
    <source>
        <dbReference type="PROSITE" id="PS50072"/>
    </source>
</evidence>
<comment type="similarity">
    <text evidence="4">Belongs to the cyclophilin-type PPIase family.</text>
</comment>
<dbReference type="InterPro" id="IPR002130">
    <property type="entry name" value="Cyclophilin-type_PPIase_dom"/>
</dbReference>
<dbReference type="InterPro" id="IPR029000">
    <property type="entry name" value="Cyclophilin-like_dom_sf"/>
</dbReference>
<evidence type="ECO:0000256" key="2">
    <source>
        <dbReference type="ARBA" id="ARBA00023110"/>
    </source>
</evidence>
<evidence type="ECO:0000313" key="7">
    <source>
        <dbReference type="Proteomes" id="UP000824211"/>
    </source>
</evidence>
<dbReference type="Proteomes" id="UP000824211">
    <property type="component" value="Unassembled WGS sequence"/>
</dbReference>
<accession>A0A9D2MEY7</accession>
<feature type="chain" id="PRO_5039758793" description="Peptidyl-prolyl cis-trans isomerase" evidence="4">
    <location>
        <begin position="27"/>
        <end position="240"/>
    </location>
</feature>
<dbReference type="AlphaFoldDB" id="A0A9D2MEY7"/>
<dbReference type="PANTHER" id="PTHR45625">
    <property type="entry name" value="PEPTIDYL-PROLYL CIS-TRANS ISOMERASE-RELATED"/>
    <property type="match status" value="1"/>
</dbReference>
<proteinExistence type="inferred from homology"/>
<reference evidence="6" key="1">
    <citation type="journal article" date="2021" name="PeerJ">
        <title>Extensive microbial diversity within the chicken gut microbiome revealed by metagenomics and culture.</title>
        <authorList>
            <person name="Gilroy R."/>
            <person name="Ravi A."/>
            <person name="Getino M."/>
            <person name="Pursley I."/>
            <person name="Horton D.L."/>
            <person name="Alikhan N.F."/>
            <person name="Baker D."/>
            <person name="Gharbi K."/>
            <person name="Hall N."/>
            <person name="Watson M."/>
            <person name="Adriaenssens E.M."/>
            <person name="Foster-Nyarko E."/>
            <person name="Jarju S."/>
            <person name="Secka A."/>
            <person name="Antonio M."/>
            <person name="Oren A."/>
            <person name="Chaudhuri R.R."/>
            <person name="La Ragione R."/>
            <person name="Hildebrand F."/>
            <person name="Pallen M.J."/>
        </authorList>
    </citation>
    <scope>NUCLEOTIDE SEQUENCE</scope>
    <source>
        <strain evidence="6">ChiHjej9B8-13557</strain>
    </source>
</reference>
<sequence>MTGKIKRACAALALAGLCLLAGCKSAGGGLAGGGAVSRPAQVESAELQFTRPAPGDTVAIFDTSAGVFRAVLFPDEAPQTCENFIGLAQAGYYDGLTITRAEAGFVVEAGRGADGSVATVWGGSGCPPEYTDRLHHYAGALCAAAAEDGLSYSVFYVVQAAPGSVGQELADQMAAAGWRQEVIDGYAAGGAPYLDYTDTVFGQVYEGMETVDAIAAADVDENGAPLEAVTIHSVAIETYG</sequence>
<comment type="caution">
    <text evidence="6">The sequence shown here is derived from an EMBL/GenBank/DDBJ whole genome shotgun (WGS) entry which is preliminary data.</text>
</comment>
<evidence type="ECO:0000313" key="6">
    <source>
        <dbReference type="EMBL" id="HJB58853.1"/>
    </source>
</evidence>
<feature type="domain" description="PPIase cyclophilin-type" evidence="5">
    <location>
        <begin position="58"/>
        <end position="236"/>
    </location>
</feature>
<dbReference type="GO" id="GO:0003755">
    <property type="term" value="F:peptidyl-prolyl cis-trans isomerase activity"/>
    <property type="evidence" value="ECO:0007669"/>
    <property type="project" value="UniProtKB-UniRule"/>
</dbReference>
<dbReference type="PANTHER" id="PTHR45625:SF4">
    <property type="entry name" value="PEPTIDYLPROLYL ISOMERASE DOMAIN AND WD REPEAT-CONTAINING PROTEIN 1"/>
    <property type="match status" value="1"/>
</dbReference>
<gene>
    <name evidence="6" type="ORF">H9771_04210</name>
</gene>
<dbReference type="InterPro" id="IPR044666">
    <property type="entry name" value="Cyclophilin_A-like"/>
</dbReference>
<comment type="function">
    <text evidence="1 4">PPIases accelerate the folding of proteins. It catalyzes the cis-trans isomerization of proline imidic peptide bonds in oligopeptides.</text>
</comment>
<evidence type="ECO:0000256" key="4">
    <source>
        <dbReference type="RuleBase" id="RU363019"/>
    </source>
</evidence>
<evidence type="ECO:0000256" key="1">
    <source>
        <dbReference type="ARBA" id="ARBA00002388"/>
    </source>
</evidence>
<dbReference type="Gene3D" id="2.40.100.10">
    <property type="entry name" value="Cyclophilin-like"/>
    <property type="match status" value="1"/>
</dbReference>
<organism evidence="6 7">
    <name type="scientific">Candidatus Faecalibacterium faecipullorum</name>
    <dbReference type="NCBI Taxonomy" id="2838578"/>
    <lineage>
        <taxon>Bacteria</taxon>
        <taxon>Bacillati</taxon>
        <taxon>Bacillota</taxon>
        <taxon>Clostridia</taxon>
        <taxon>Eubacteriales</taxon>
        <taxon>Oscillospiraceae</taxon>
        <taxon>Faecalibacterium</taxon>
    </lineage>
</organism>
<dbReference type="SUPFAM" id="SSF50891">
    <property type="entry name" value="Cyclophilin-like"/>
    <property type="match status" value="1"/>
</dbReference>
<feature type="signal peptide" evidence="4">
    <location>
        <begin position="1"/>
        <end position="26"/>
    </location>
</feature>
<protein>
    <recommendedName>
        <fullName evidence="4">Peptidyl-prolyl cis-trans isomerase</fullName>
        <shortName evidence="4">PPIase</shortName>
        <ecNumber evidence="4">5.2.1.8</ecNumber>
    </recommendedName>
</protein>